<sequence length="418" mass="47483">MYRRPAFLLLSLQFQRNLFRFLTSCVSLIPPKSMLLMANTFIEMDYLSDAWILTLIKELQKESDIKPPLPSSHVKSQLQCIGSELCHPGNQKYKLGWLNQIFLTRKRKRRKDSEQELLKEECQVLKKVRIDEPKFATKTQAMQHKVQNVRTANKMEEIPELPGAIKICISKLREILHGEEELESLDSTLQAHMKEMFELCNPIQLESIFSSLRVQEISPKSLLQLCCILDALTPDLSLSHSLVVASSLFKKKVLSLTLPAPRPLLAALSVFCRKYAHSACSILIGSLTTVDTDSVQTDFLCRMISESLHPDQLHLCFDPLIKMPLSEGSLCVLHTLLERQAAMSHTEFQYLFVSLCHSAEDLSKSVTFAKLMMTIMRRNHNMVTSSHLGPLTNAINCNQTFLKKSLQGALKKLQDNSN</sequence>
<evidence type="ECO:0000313" key="2">
    <source>
        <dbReference type="EMBL" id="KAG8450978.1"/>
    </source>
</evidence>
<keyword evidence="3" id="KW-1185">Reference proteome</keyword>
<name>A0A8T2K3I5_9PIPI</name>
<dbReference type="OrthoDB" id="2449818at2759"/>
<dbReference type="GO" id="GO:0043240">
    <property type="term" value="C:Fanconi anaemia nuclear complex"/>
    <property type="evidence" value="ECO:0007669"/>
    <property type="project" value="InterPro"/>
</dbReference>
<dbReference type="InterPro" id="IPR021025">
    <property type="entry name" value="Fanconi_anaemia_gr_E_prot_C"/>
</dbReference>
<dbReference type="AlphaFoldDB" id="A0A8T2K3I5"/>
<protein>
    <recommendedName>
        <fullName evidence="1">Fanconi Anaemia group E protein C-terminal domain-containing protein</fullName>
    </recommendedName>
</protein>
<dbReference type="InterPro" id="IPR039685">
    <property type="entry name" value="FANCE"/>
</dbReference>
<dbReference type="Proteomes" id="UP000812440">
    <property type="component" value="Chromosome 2"/>
</dbReference>
<gene>
    <name evidence="2" type="ORF">GDO86_003310</name>
</gene>
<dbReference type="PANTHER" id="PTHR32094:SF5">
    <property type="entry name" value="FANCONI ANEMIA GROUP E PROTEIN"/>
    <property type="match status" value="1"/>
</dbReference>
<feature type="domain" description="Fanconi Anaemia group E protein C-terminal" evidence="1">
    <location>
        <begin position="158"/>
        <end position="413"/>
    </location>
</feature>
<comment type="caution">
    <text evidence="2">The sequence shown here is derived from an EMBL/GenBank/DDBJ whole genome shotgun (WGS) entry which is preliminary data.</text>
</comment>
<evidence type="ECO:0000313" key="3">
    <source>
        <dbReference type="Proteomes" id="UP000812440"/>
    </source>
</evidence>
<organism evidence="2 3">
    <name type="scientific">Hymenochirus boettgeri</name>
    <name type="common">Congo dwarf clawed frog</name>
    <dbReference type="NCBI Taxonomy" id="247094"/>
    <lineage>
        <taxon>Eukaryota</taxon>
        <taxon>Metazoa</taxon>
        <taxon>Chordata</taxon>
        <taxon>Craniata</taxon>
        <taxon>Vertebrata</taxon>
        <taxon>Euteleostomi</taxon>
        <taxon>Amphibia</taxon>
        <taxon>Batrachia</taxon>
        <taxon>Anura</taxon>
        <taxon>Pipoidea</taxon>
        <taxon>Pipidae</taxon>
        <taxon>Pipinae</taxon>
        <taxon>Hymenochirus</taxon>
    </lineage>
</organism>
<dbReference type="PANTHER" id="PTHR32094">
    <property type="entry name" value="FANCONI ANEMIA GROUP E PROTEIN"/>
    <property type="match status" value="1"/>
</dbReference>
<dbReference type="GO" id="GO:0036297">
    <property type="term" value="P:interstrand cross-link repair"/>
    <property type="evidence" value="ECO:0007669"/>
    <property type="project" value="InterPro"/>
</dbReference>
<evidence type="ECO:0000259" key="1">
    <source>
        <dbReference type="Pfam" id="PF11510"/>
    </source>
</evidence>
<reference evidence="2" key="1">
    <citation type="thesis" date="2020" institute="ProQuest LLC" country="789 East Eisenhower Parkway, Ann Arbor, MI, USA">
        <title>Comparative Genomics and Chromosome Evolution.</title>
        <authorList>
            <person name="Mudd A.B."/>
        </authorList>
    </citation>
    <scope>NUCLEOTIDE SEQUENCE</scope>
    <source>
        <strain evidence="2">Female2</strain>
        <tissue evidence="2">Blood</tissue>
    </source>
</reference>
<proteinExistence type="predicted"/>
<dbReference type="Pfam" id="PF11510">
    <property type="entry name" value="FA_FANCE"/>
    <property type="match status" value="1"/>
</dbReference>
<dbReference type="EMBL" id="JAACNH010000002">
    <property type="protein sequence ID" value="KAG8450978.1"/>
    <property type="molecule type" value="Genomic_DNA"/>
</dbReference>
<accession>A0A8T2K3I5</accession>
<dbReference type="Gene3D" id="1.25.40.480">
    <property type="match status" value="1"/>
</dbReference>